<dbReference type="AlphaFoldDB" id="A0A9E8NGF8"/>
<keyword evidence="1" id="KW-0812">Transmembrane</keyword>
<accession>A0A9E8NGF8</accession>
<keyword evidence="1" id="KW-1133">Transmembrane helix</keyword>
<organism evidence="2 3">
    <name type="scientific">Dyadobacter pollutisoli</name>
    <dbReference type="NCBI Taxonomy" id="2910158"/>
    <lineage>
        <taxon>Bacteria</taxon>
        <taxon>Pseudomonadati</taxon>
        <taxon>Bacteroidota</taxon>
        <taxon>Cytophagia</taxon>
        <taxon>Cytophagales</taxon>
        <taxon>Spirosomataceae</taxon>
        <taxon>Dyadobacter</taxon>
    </lineage>
</organism>
<proteinExistence type="predicted"/>
<evidence type="ECO:0000256" key="1">
    <source>
        <dbReference type="SAM" id="Phobius"/>
    </source>
</evidence>
<dbReference type="Proteomes" id="UP001164653">
    <property type="component" value="Chromosome"/>
</dbReference>
<keyword evidence="3" id="KW-1185">Reference proteome</keyword>
<evidence type="ECO:0000313" key="2">
    <source>
        <dbReference type="EMBL" id="WAC13812.1"/>
    </source>
</evidence>
<feature type="transmembrane region" description="Helical" evidence="1">
    <location>
        <begin position="90"/>
        <end position="109"/>
    </location>
</feature>
<protein>
    <submittedName>
        <fullName evidence="2">Uncharacterized protein</fullName>
    </submittedName>
</protein>
<evidence type="ECO:0000313" key="3">
    <source>
        <dbReference type="Proteomes" id="UP001164653"/>
    </source>
</evidence>
<name>A0A9E8NGF8_9BACT</name>
<dbReference type="EMBL" id="CP112998">
    <property type="protein sequence ID" value="WAC13812.1"/>
    <property type="molecule type" value="Genomic_DNA"/>
</dbReference>
<sequence length="122" mass="13772">MLSVLFVIAAVLTSEIVLGFLFSAIAQIFYQKTKIDFKSVAKGFIERMFLLLFLFNDLAPALTFFSALKLATRLKHDESTGSDSNKFNDYYLVGNLLSVSVALFYTYILNHTQKIETILSLL</sequence>
<keyword evidence="1" id="KW-0472">Membrane</keyword>
<dbReference type="RefSeq" id="WP_244819080.1">
    <property type="nucleotide sequence ID" value="NZ_CP112998.1"/>
</dbReference>
<dbReference type="KEGG" id="dpf:ON006_07585"/>
<feature type="transmembrane region" description="Helical" evidence="1">
    <location>
        <begin position="49"/>
        <end position="70"/>
    </location>
</feature>
<reference evidence="2" key="1">
    <citation type="submission" date="2022-11" db="EMBL/GenBank/DDBJ databases">
        <title>Dyadobacter pollutisoli sp. nov., isolated from plastic dumped soil.</title>
        <authorList>
            <person name="Kim J.M."/>
            <person name="Kim K.R."/>
            <person name="Lee J.K."/>
            <person name="Hao L."/>
            <person name="Jeon C.O."/>
        </authorList>
    </citation>
    <scope>NUCLEOTIDE SEQUENCE</scope>
    <source>
        <strain evidence="2">U1</strain>
    </source>
</reference>
<feature type="transmembrane region" description="Helical" evidence="1">
    <location>
        <begin position="6"/>
        <end position="29"/>
    </location>
</feature>
<gene>
    <name evidence="2" type="ORF">ON006_07585</name>
</gene>